<sequence>MGQLFSNFSKNKVTDVDRAILTLKTQRRKLQEFQGRMEAVLEREKEAARLLVAQKKRDRALLALKKKKYQEQMLEKVDVWIMTVEQQLGNIEIAGRQRDVFESMKAGAKAIKELQREVNVEDVQKLLDDTAEARAYQRDVDAALGEALEDEAEEGVLAELRLLEDEIMVEELPPVPTSKPEAVPERHVKPRVEEGPQRKRVAIAVEAESHGRTTAAAAAGARVATDDDRHVVGEIGGAPESSKSQRSELGATAQRVVGEKQGGGAAEEQALAAASTKSAPGSSVEEDFEMDEDDKEELEKLERDAELLERLMLEEEEEQNTTMTAKTMEGEAATTADDGRRAATRAAAVVVDEEELDLPAVPSEPVARTTRTTTIAGRATNRQRSVGEPLLA</sequence>
<evidence type="ECO:0000256" key="7">
    <source>
        <dbReference type="SAM" id="MobiDB-lite"/>
    </source>
</evidence>
<reference evidence="8 9" key="1">
    <citation type="journal article" date="2018" name="Cell">
        <title>The Chara Genome: Secondary Complexity and Implications for Plant Terrestrialization.</title>
        <authorList>
            <person name="Nishiyama T."/>
            <person name="Sakayama H."/>
            <person name="Vries J.D."/>
            <person name="Buschmann H."/>
            <person name="Saint-Marcoux D."/>
            <person name="Ullrich K.K."/>
            <person name="Haas F.B."/>
            <person name="Vanderstraeten L."/>
            <person name="Becker D."/>
            <person name="Lang D."/>
            <person name="Vosolsobe S."/>
            <person name="Rombauts S."/>
            <person name="Wilhelmsson P.K.I."/>
            <person name="Janitza P."/>
            <person name="Kern R."/>
            <person name="Heyl A."/>
            <person name="Rumpler F."/>
            <person name="Villalobos L.I.A.C."/>
            <person name="Clay J.M."/>
            <person name="Skokan R."/>
            <person name="Toyoda A."/>
            <person name="Suzuki Y."/>
            <person name="Kagoshima H."/>
            <person name="Schijlen E."/>
            <person name="Tajeshwar N."/>
            <person name="Catarino B."/>
            <person name="Hetherington A.J."/>
            <person name="Saltykova A."/>
            <person name="Bonnot C."/>
            <person name="Breuninger H."/>
            <person name="Symeonidi A."/>
            <person name="Radhakrishnan G.V."/>
            <person name="Van Nieuwerburgh F."/>
            <person name="Deforce D."/>
            <person name="Chang C."/>
            <person name="Karol K.G."/>
            <person name="Hedrich R."/>
            <person name="Ulvskov P."/>
            <person name="Glockner G."/>
            <person name="Delwiche C.F."/>
            <person name="Petrasek J."/>
            <person name="Van de Peer Y."/>
            <person name="Friml J."/>
            <person name="Beilby M."/>
            <person name="Dolan L."/>
            <person name="Kohara Y."/>
            <person name="Sugano S."/>
            <person name="Fujiyama A."/>
            <person name="Delaux P.-M."/>
            <person name="Quint M."/>
            <person name="TheiBen G."/>
            <person name="Hagemann M."/>
            <person name="Harholt J."/>
            <person name="Dunand C."/>
            <person name="Zachgo S."/>
            <person name="Langdale J."/>
            <person name="Maumus F."/>
            <person name="Straeten D.V.D."/>
            <person name="Gould S.B."/>
            <person name="Rensing S.A."/>
        </authorList>
    </citation>
    <scope>NUCLEOTIDE SEQUENCE [LARGE SCALE GENOMIC DNA]</scope>
    <source>
        <strain evidence="8 9">S276</strain>
    </source>
</reference>
<evidence type="ECO:0008006" key="10">
    <source>
        <dbReference type="Google" id="ProtNLM"/>
    </source>
</evidence>
<dbReference type="PANTHER" id="PTHR22761">
    <property type="entry name" value="CHARGED MULTIVESICULAR BODY PROTEIN"/>
    <property type="match status" value="1"/>
</dbReference>
<feature type="region of interest" description="Disordered" evidence="7">
    <location>
        <begin position="232"/>
        <end position="302"/>
    </location>
</feature>
<dbReference type="GO" id="GO:0015031">
    <property type="term" value="P:protein transport"/>
    <property type="evidence" value="ECO:0007669"/>
    <property type="project" value="UniProtKB-KW"/>
</dbReference>
<feature type="compositionally biased region" description="Low complexity" evidence="7">
    <location>
        <begin position="367"/>
        <end position="380"/>
    </location>
</feature>
<evidence type="ECO:0000313" key="8">
    <source>
        <dbReference type="EMBL" id="GBG66842.1"/>
    </source>
</evidence>
<keyword evidence="6" id="KW-0472">Membrane</keyword>
<dbReference type="GO" id="GO:0000815">
    <property type="term" value="C:ESCRT III complex"/>
    <property type="evidence" value="ECO:0007669"/>
    <property type="project" value="TreeGrafter"/>
</dbReference>
<accession>A0A388K9V3</accession>
<keyword evidence="3" id="KW-0813">Transport</keyword>
<dbReference type="Gene3D" id="1.10.287.1060">
    <property type="entry name" value="ESAT-6-like"/>
    <property type="match status" value="1"/>
</dbReference>
<dbReference type="EMBL" id="BFEA01000079">
    <property type="protein sequence ID" value="GBG66842.1"/>
    <property type="molecule type" value="Genomic_DNA"/>
</dbReference>
<dbReference type="Pfam" id="PF03357">
    <property type="entry name" value="Snf7"/>
    <property type="match status" value="1"/>
</dbReference>
<evidence type="ECO:0000256" key="1">
    <source>
        <dbReference type="ARBA" id="ARBA00004608"/>
    </source>
</evidence>
<feature type="region of interest" description="Disordered" evidence="7">
    <location>
        <begin position="174"/>
        <end position="197"/>
    </location>
</feature>
<feature type="compositionally biased region" description="Acidic residues" evidence="7">
    <location>
        <begin position="284"/>
        <end position="296"/>
    </location>
</feature>
<evidence type="ECO:0000256" key="4">
    <source>
        <dbReference type="ARBA" id="ARBA00022753"/>
    </source>
</evidence>
<comment type="subcellular location">
    <subcellularLocation>
        <location evidence="1">Endosome membrane</location>
    </subcellularLocation>
</comment>
<proteinExistence type="inferred from homology"/>
<keyword evidence="5" id="KW-0653">Protein transport</keyword>
<dbReference type="GO" id="GO:0005771">
    <property type="term" value="C:multivesicular body"/>
    <property type="evidence" value="ECO:0007669"/>
    <property type="project" value="TreeGrafter"/>
</dbReference>
<feature type="region of interest" description="Disordered" evidence="7">
    <location>
        <begin position="314"/>
        <end position="346"/>
    </location>
</feature>
<dbReference type="Proteomes" id="UP000265515">
    <property type="component" value="Unassembled WGS sequence"/>
</dbReference>
<dbReference type="InterPro" id="IPR005024">
    <property type="entry name" value="Snf7_fam"/>
</dbReference>
<dbReference type="STRING" id="69332.A0A388K9V3"/>
<feature type="compositionally biased region" description="Basic and acidic residues" evidence="7">
    <location>
        <begin position="182"/>
        <end position="197"/>
    </location>
</feature>
<comment type="similarity">
    <text evidence="2">Belongs to the SNF7 family.</text>
</comment>
<evidence type="ECO:0000256" key="6">
    <source>
        <dbReference type="ARBA" id="ARBA00023136"/>
    </source>
</evidence>
<evidence type="ECO:0000313" key="9">
    <source>
        <dbReference type="Proteomes" id="UP000265515"/>
    </source>
</evidence>
<gene>
    <name evidence="8" type="ORF">CBR_g70720</name>
</gene>
<organism evidence="8 9">
    <name type="scientific">Chara braunii</name>
    <name type="common">Braun's stonewort</name>
    <dbReference type="NCBI Taxonomy" id="69332"/>
    <lineage>
        <taxon>Eukaryota</taxon>
        <taxon>Viridiplantae</taxon>
        <taxon>Streptophyta</taxon>
        <taxon>Charophyceae</taxon>
        <taxon>Charales</taxon>
        <taxon>Characeae</taxon>
        <taxon>Chara</taxon>
    </lineage>
</organism>
<dbReference type="GO" id="GO:0006900">
    <property type="term" value="P:vesicle budding from membrane"/>
    <property type="evidence" value="ECO:0007669"/>
    <property type="project" value="TreeGrafter"/>
</dbReference>
<evidence type="ECO:0000256" key="2">
    <source>
        <dbReference type="ARBA" id="ARBA00006190"/>
    </source>
</evidence>
<keyword evidence="4" id="KW-0967">Endosome</keyword>
<protein>
    <recommendedName>
        <fullName evidence="10">Charged multivesicular body protein 6</fullName>
    </recommendedName>
</protein>
<dbReference type="OrthoDB" id="441172at2759"/>
<dbReference type="PANTHER" id="PTHR22761:SF5">
    <property type="entry name" value="CHARGED MULTIVESICULAR BODY PROTEIN 6"/>
    <property type="match status" value="1"/>
</dbReference>
<name>A0A388K9V3_CHABU</name>
<dbReference type="GO" id="GO:0032511">
    <property type="term" value="P:late endosome to vacuole transport via multivesicular body sorting pathway"/>
    <property type="evidence" value="ECO:0007669"/>
    <property type="project" value="TreeGrafter"/>
</dbReference>
<dbReference type="Gramene" id="GBG66842">
    <property type="protein sequence ID" value="GBG66842"/>
    <property type="gene ID" value="CBR_g70720"/>
</dbReference>
<evidence type="ECO:0000256" key="5">
    <source>
        <dbReference type="ARBA" id="ARBA00022927"/>
    </source>
</evidence>
<comment type="caution">
    <text evidence="8">The sequence shown here is derived from an EMBL/GenBank/DDBJ whole genome shotgun (WGS) entry which is preliminary data.</text>
</comment>
<evidence type="ECO:0000256" key="3">
    <source>
        <dbReference type="ARBA" id="ARBA00022448"/>
    </source>
</evidence>
<feature type="region of interest" description="Disordered" evidence="7">
    <location>
        <begin position="360"/>
        <end position="392"/>
    </location>
</feature>
<dbReference type="AlphaFoldDB" id="A0A388K9V3"/>
<keyword evidence="9" id="KW-1185">Reference proteome</keyword>